<protein>
    <submittedName>
        <fullName evidence="3">Hsp90 ATPase activator, N-terminal</fullName>
    </submittedName>
</protein>
<evidence type="ECO:0000256" key="1">
    <source>
        <dbReference type="ARBA" id="ARBA00006817"/>
    </source>
</evidence>
<sequence length="156" mass="17854">MLRSIKGKLMASPSAHNINGWHWSEKDFTDWAITEIKKRLTFQHTLSGTEVIDVSVTEAKGEAFKNVRKGKLRSSYDFKIKMNVTYKAADKDPLEGTAVLEPFCDTEPEDWEFTFKVTDPAKYAPDLVGEAKKAITSAPFLERMKEWCKVYEEIVE</sequence>
<dbReference type="GO" id="GO:0051087">
    <property type="term" value="F:protein-folding chaperone binding"/>
    <property type="evidence" value="ECO:0007669"/>
    <property type="project" value="InterPro"/>
</dbReference>
<dbReference type="EMBL" id="AHGT01000014">
    <property type="protein sequence ID" value="ESU38304.1"/>
    <property type="molecule type" value="Genomic_DNA"/>
</dbReference>
<organism evidence="3 4">
    <name type="scientific">Giardia intestinalis</name>
    <name type="common">Giardia lamblia</name>
    <dbReference type="NCBI Taxonomy" id="5741"/>
    <lineage>
        <taxon>Eukaryota</taxon>
        <taxon>Metamonada</taxon>
        <taxon>Diplomonadida</taxon>
        <taxon>Hexamitidae</taxon>
        <taxon>Giardiinae</taxon>
        <taxon>Giardia</taxon>
    </lineage>
</organism>
<feature type="domain" description="Activator of Hsp90 ATPase AHSA1-like N-terminal" evidence="2">
    <location>
        <begin position="25"/>
        <end position="153"/>
    </location>
</feature>
<dbReference type="Gene3D" id="3.15.10.20">
    <property type="entry name" value="Activator of Hsp90 ATPase Aha1, N-terminal domain"/>
    <property type="match status" value="1"/>
</dbReference>
<evidence type="ECO:0000259" key="2">
    <source>
        <dbReference type="SMART" id="SM01000"/>
    </source>
</evidence>
<comment type="similarity">
    <text evidence="1">Belongs to the AHA1 family.</text>
</comment>
<dbReference type="PANTHER" id="PTHR13009">
    <property type="entry name" value="HEAT SHOCK PROTEIN 90 HSP90 CO-CHAPERONE AHA-1"/>
    <property type="match status" value="1"/>
</dbReference>
<dbReference type="SUPFAM" id="SSF103111">
    <property type="entry name" value="Activator of Hsp90 ATPase, Aha1"/>
    <property type="match status" value="1"/>
</dbReference>
<gene>
    <name evidence="3" type="ORF">DHA2_10423</name>
</gene>
<dbReference type="AlphaFoldDB" id="V6TI29"/>
<reference evidence="4" key="1">
    <citation type="submission" date="2012-02" db="EMBL/GenBank/DDBJ databases">
        <title>Genome sequencing of Giardia lamblia Genotypes A2 and B isolates (DH and GS) and comparative analysis with the genomes of Genotypes A1 and E (WB and Pig).</title>
        <authorList>
            <person name="Adam R."/>
            <person name="Dahlstrom E."/>
            <person name="Martens C."/>
            <person name="Bruno D."/>
            <person name="Barbian K."/>
            <person name="Porcella S.F."/>
            <person name="Nash T."/>
        </authorList>
    </citation>
    <scope>NUCLEOTIDE SEQUENCE</scope>
    <source>
        <strain evidence="4">DH</strain>
    </source>
</reference>
<comment type="caution">
    <text evidence="3">The sequence shown here is derived from an EMBL/GenBank/DDBJ whole genome shotgun (WGS) entry which is preliminary data.</text>
</comment>
<dbReference type="InterPro" id="IPR036338">
    <property type="entry name" value="Aha1"/>
</dbReference>
<dbReference type="Pfam" id="PF09229">
    <property type="entry name" value="Aha1_N"/>
    <property type="match status" value="1"/>
</dbReference>
<evidence type="ECO:0000313" key="4">
    <source>
        <dbReference type="Proteomes" id="UP000018320"/>
    </source>
</evidence>
<dbReference type="PANTHER" id="PTHR13009:SF22">
    <property type="entry name" value="LD43819P"/>
    <property type="match status" value="1"/>
</dbReference>
<name>V6TI29_GIAIN</name>
<dbReference type="GO" id="GO:0005829">
    <property type="term" value="C:cytosol"/>
    <property type="evidence" value="ECO:0007669"/>
    <property type="project" value="TreeGrafter"/>
</dbReference>
<dbReference type="VEuPathDB" id="GiardiaDB:DHA2_10423"/>
<dbReference type="VEuPathDB" id="GiardiaDB:QR46_4205"/>
<dbReference type="GO" id="GO:0006457">
    <property type="term" value="P:protein folding"/>
    <property type="evidence" value="ECO:0007669"/>
    <property type="project" value="TreeGrafter"/>
</dbReference>
<dbReference type="GO" id="GO:0001671">
    <property type="term" value="F:ATPase activator activity"/>
    <property type="evidence" value="ECO:0007669"/>
    <property type="project" value="InterPro"/>
</dbReference>
<accession>V6TI29</accession>
<dbReference type="InterPro" id="IPR015310">
    <property type="entry name" value="AHSA1-like_N"/>
</dbReference>
<proteinExistence type="inferred from homology"/>
<evidence type="ECO:0000313" key="3">
    <source>
        <dbReference type="EMBL" id="ESU38304.1"/>
    </source>
</evidence>
<dbReference type="VEuPathDB" id="GiardiaDB:GL50581_1316"/>
<dbReference type="SMART" id="SM01000">
    <property type="entry name" value="Aha1_N"/>
    <property type="match status" value="1"/>
</dbReference>
<dbReference type="Proteomes" id="UP000018320">
    <property type="component" value="Unassembled WGS sequence"/>
</dbReference>
<dbReference type="VEuPathDB" id="GiardiaDB:GL50803_0010423"/>
<reference evidence="3 4" key="2">
    <citation type="journal article" date="2013" name="Genome Biol. Evol.">
        <title>Genome sequencing of Giardia lamblia genotypes A2 and B isolates (DH and GS) and comparative analysis with the genomes of genotypes A1 and E (WB and Pig).</title>
        <authorList>
            <person name="Adam R.D."/>
            <person name="Dahlstrom E.W."/>
            <person name="Martens C.A."/>
            <person name="Bruno D.P."/>
            <person name="Barbian K.D."/>
            <person name="Ricklefs S.M."/>
            <person name="Hernandez M.M."/>
            <person name="Narla N.P."/>
            <person name="Patel R.B."/>
            <person name="Porcella S.F."/>
            <person name="Nash T.E."/>
        </authorList>
    </citation>
    <scope>NUCLEOTIDE SEQUENCE [LARGE SCALE GENOMIC DNA]</scope>
    <source>
        <strain evidence="3 4">DH</strain>
    </source>
</reference>